<reference evidence="7 8" key="1">
    <citation type="submission" date="2022-05" db="EMBL/GenBank/DDBJ databases">
        <authorList>
            <consortium name="Genoscope - CEA"/>
            <person name="William W."/>
        </authorList>
    </citation>
    <scope>NUCLEOTIDE SEQUENCE [LARGE SCALE GENOMIC DNA]</scope>
</reference>
<organism evidence="7 8">
    <name type="scientific">Porites lobata</name>
    <dbReference type="NCBI Taxonomy" id="104759"/>
    <lineage>
        <taxon>Eukaryota</taxon>
        <taxon>Metazoa</taxon>
        <taxon>Cnidaria</taxon>
        <taxon>Anthozoa</taxon>
        <taxon>Hexacorallia</taxon>
        <taxon>Scleractinia</taxon>
        <taxon>Fungiina</taxon>
        <taxon>Poritidae</taxon>
        <taxon>Porites</taxon>
    </lineage>
</organism>
<evidence type="ECO:0000256" key="3">
    <source>
        <dbReference type="ARBA" id="ARBA00022692"/>
    </source>
</evidence>
<keyword evidence="3 6" id="KW-0812">Transmembrane</keyword>
<dbReference type="InterPro" id="IPR005349">
    <property type="entry name" value="TMEM14"/>
</dbReference>
<dbReference type="Gene3D" id="1.10.10.1740">
    <property type="entry name" value="Transmembrane protein 14-like"/>
    <property type="match status" value="1"/>
</dbReference>
<comment type="subcellular location">
    <subcellularLocation>
        <location evidence="1">Membrane</location>
    </subcellularLocation>
</comment>
<sequence>MTVESKMASPDLLSYGFSVIVALGGVIGYMKAGSIPSLAAGLTFGGISAAAAHQTSAHPRNLWVMLVTSLVLSGVMGTRFMKTGKFMPAGLVAGLSVAQAVRMSYRLMNE</sequence>
<dbReference type="PANTHER" id="PTHR12668">
    <property type="entry name" value="TRANSMEMBRANE PROTEIN 14, 15"/>
    <property type="match status" value="1"/>
</dbReference>
<evidence type="ECO:0000256" key="1">
    <source>
        <dbReference type="ARBA" id="ARBA00004370"/>
    </source>
</evidence>
<dbReference type="Proteomes" id="UP001159405">
    <property type="component" value="Unassembled WGS sequence"/>
</dbReference>
<keyword evidence="4 6" id="KW-1133">Transmembrane helix</keyword>
<accession>A0ABN8QH36</accession>
<evidence type="ECO:0000313" key="8">
    <source>
        <dbReference type="Proteomes" id="UP001159405"/>
    </source>
</evidence>
<dbReference type="InterPro" id="IPR044890">
    <property type="entry name" value="TMEM14_sf"/>
</dbReference>
<keyword evidence="8" id="KW-1185">Reference proteome</keyword>
<feature type="transmembrane region" description="Helical" evidence="6">
    <location>
        <begin position="62"/>
        <end position="80"/>
    </location>
</feature>
<comment type="caution">
    <text evidence="7">The sequence shown here is derived from an EMBL/GenBank/DDBJ whole genome shotgun (WGS) entry which is preliminary data.</text>
</comment>
<proteinExistence type="inferred from homology"/>
<feature type="transmembrane region" description="Helical" evidence="6">
    <location>
        <begin position="12"/>
        <end position="29"/>
    </location>
</feature>
<evidence type="ECO:0000313" key="7">
    <source>
        <dbReference type="EMBL" id="CAH3161730.1"/>
    </source>
</evidence>
<dbReference type="Pfam" id="PF03647">
    <property type="entry name" value="Tmemb_14"/>
    <property type="match status" value="1"/>
</dbReference>
<name>A0ABN8QH36_9CNID</name>
<evidence type="ECO:0000256" key="6">
    <source>
        <dbReference type="SAM" id="Phobius"/>
    </source>
</evidence>
<protein>
    <recommendedName>
        <fullName evidence="9">Transmembrane protein 14C</fullName>
    </recommendedName>
</protein>
<dbReference type="EMBL" id="CALNXK010000121">
    <property type="protein sequence ID" value="CAH3161730.1"/>
    <property type="molecule type" value="Genomic_DNA"/>
</dbReference>
<evidence type="ECO:0000256" key="5">
    <source>
        <dbReference type="ARBA" id="ARBA00023136"/>
    </source>
</evidence>
<dbReference type="PANTHER" id="PTHR12668:SF43">
    <property type="entry name" value="TRANSMEMBRANE PROTEIN 14 HOMOLOG"/>
    <property type="match status" value="1"/>
</dbReference>
<evidence type="ECO:0000256" key="4">
    <source>
        <dbReference type="ARBA" id="ARBA00022989"/>
    </source>
</evidence>
<evidence type="ECO:0000256" key="2">
    <source>
        <dbReference type="ARBA" id="ARBA00007590"/>
    </source>
</evidence>
<comment type="similarity">
    <text evidence="2">Belongs to the TMEM14 family.</text>
</comment>
<evidence type="ECO:0008006" key="9">
    <source>
        <dbReference type="Google" id="ProtNLM"/>
    </source>
</evidence>
<gene>
    <name evidence="7" type="ORF">PLOB_00005112</name>
</gene>
<keyword evidence="5 6" id="KW-0472">Membrane</keyword>